<organism evidence="1">
    <name type="scientific">Anopheles sinensis</name>
    <name type="common">Mosquito</name>
    <dbReference type="NCBI Taxonomy" id="74873"/>
    <lineage>
        <taxon>Eukaryota</taxon>
        <taxon>Metazoa</taxon>
        <taxon>Ecdysozoa</taxon>
        <taxon>Arthropoda</taxon>
        <taxon>Hexapoda</taxon>
        <taxon>Insecta</taxon>
        <taxon>Pterygota</taxon>
        <taxon>Neoptera</taxon>
        <taxon>Endopterygota</taxon>
        <taxon>Diptera</taxon>
        <taxon>Nematocera</taxon>
        <taxon>Culicoidea</taxon>
        <taxon>Culicidae</taxon>
        <taxon>Anophelinae</taxon>
        <taxon>Anopheles</taxon>
    </lineage>
</organism>
<protein>
    <submittedName>
        <fullName evidence="1 2">Uncharacterized protein</fullName>
    </submittedName>
</protein>
<gene>
    <name evidence="1" type="ORF">ZHAS_00020535</name>
</gene>
<evidence type="ECO:0000313" key="1">
    <source>
        <dbReference type="EMBL" id="KFB52303.1"/>
    </source>
</evidence>
<dbReference type="EnsemblMetazoa" id="ASIC020535-RA">
    <property type="protein sequence ID" value="ASIC020535-PA"/>
    <property type="gene ID" value="ASIC020535"/>
</dbReference>
<dbReference type="Proteomes" id="UP000030765">
    <property type="component" value="Unassembled WGS sequence"/>
</dbReference>
<reference evidence="2" key="2">
    <citation type="submission" date="2020-05" db="UniProtKB">
        <authorList>
            <consortium name="EnsemblMetazoa"/>
        </authorList>
    </citation>
    <scope>IDENTIFICATION</scope>
</reference>
<dbReference type="EMBL" id="KE525370">
    <property type="protein sequence ID" value="KFB52303.1"/>
    <property type="molecule type" value="Genomic_DNA"/>
</dbReference>
<sequence length="106" mass="12048">MPVQPFKNTPTKQWKVHRVTHFWEAFLRHANVDVDLGPCSFRRIKHRFAVQPMAAKRQRGGFYFLLCTEPERQQEKKQPNAGIPVGQVHVAGGEDVLVLPAFASAV</sequence>
<reference evidence="1 3" key="1">
    <citation type="journal article" date="2014" name="BMC Genomics">
        <title>Genome sequence of Anopheles sinensis provides insight into genetics basis of mosquito competence for malaria parasites.</title>
        <authorList>
            <person name="Zhou D."/>
            <person name="Zhang D."/>
            <person name="Ding G."/>
            <person name="Shi L."/>
            <person name="Hou Q."/>
            <person name="Ye Y."/>
            <person name="Xu Y."/>
            <person name="Zhou H."/>
            <person name="Xiong C."/>
            <person name="Li S."/>
            <person name="Yu J."/>
            <person name="Hong S."/>
            <person name="Yu X."/>
            <person name="Zou P."/>
            <person name="Chen C."/>
            <person name="Chang X."/>
            <person name="Wang W."/>
            <person name="Lv Y."/>
            <person name="Sun Y."/>
            <person name="Ma L."/>
            <person name="Shen B."/>
            <person name="Zhu C."/>
        </authorList>
    </citation>
    <scope>NUCLEOTIDE SEQUENCE [LARGE SCALE GENOMIC DNA]</scope>
</reference>
<dbReference type="VEuPathDB" id="VectorBase:ASIC020535"/>
<keyword evidence="3" id="KW-1185">Reference proteome</keyword>
<accession>A0A084WQ09</accession>
<dbReference type="AlphaFoldDB" id="A0A084WQ09"/>
<name>A0A084WQ09_ANOSI</name>
<proteinExistence type="predicted"/>
<evidence type="ECO:0000313" key="2">
    <source>
        <dbReference type="EnsemblMetazoa" id="ASIC020535-PA"/>
    </source>
</evidence>
<evidence type="ECO:0000313" key="3">
    <source>
        <dbReference type="Proteomes" id="UP000030765"/>
    </source>
</evidence>
<dbReference type="EMBL" id="ATLV01025157">
    <property type="status" value="NOT_ANNOTATED_CDS"/>
    <property type="molecule type" value="Genomic_DNA"/>
</dbReference>